<dbReference type="PANTHER" id="PTHR43857:SF1">
    <property type="entry name" value="YJGH FAMILY PROTEIN"/>
    <property type="match status" value="1"/>
</dbReference>
<evidence type="ECO:0000313" key="2">
    <source>
        <dbReference type="Proteomes" id="UP000294257"/>
    </source>
</evidence>
<comment type="caution">
    <text evidence="1">The sequence shown here is derived from an EMBL/GenBank/DDBJ whole genome shotgun (WGS) entry which is preliminary data.</text>
</comment>
<dbReference type="SUPFAM" id="SSF55298">
    <property type="entry name" value="YjgF-like"/>
    <property type="match status" value="1"/>
</dbReference>
<dbReference type="Gene3D" id="3.30.1330.40">
    <property type="entry name" value="RutC-like"/>
    <property type="match status" value="1"/>
</dbReference>
<dbReference type="CDD" id="cd00448">
    <property type="entry name" value="YjgF_YER057c_UK114_family"/>
    <property type="match status" value="1"/>
</dbReference>
<keyword evidence="2" id="KW-1185">Reference proteome</keyword>
<dbReference type="PANTHER" id="PTHR43857">
    <property type="entry name" value="BLR7761 PROTEIN"/>
    <property type="match status" value="1"/>
</dbReference>
<dbReference type="InterPro" id="IPR006175">
    <property type="entry name" value="YjgF/YER057c/UK114"/>
</dbReference>
<accession>A0A4Q7KY97</accession>
<dbReference type="InterPro" id="IPR035959">
    <property type="entry name" value="RutC-like_sf"/>
</dbReference>
<dbReference type="RefSeq" id="WP_130343975.1">
    <property type="nucleotide sequence ID" value="NZ_SGWQ01000003.1"/>
</dbReference>
<proteinExistence type="predicted"/>
<reference evidence="1 2" key="1">
    <citation type="submission" date="2019-02" db="EMBL/GenBank/DDBJ databases">
        <title>Genomic Encyclopedia of Type Strains, Phase IV (KMG-IV): sequencing the most valuable type-strain genomes for metagenomic binning, comparative biology and taxonomic classification.</title>
        <authorList>
            <person name="Goeker M."/>
        </authorList>
    </citation>
    <scope>NUCLEOTIDE SEQUENCE [LARGE SCALE GENOMIC DNA]</scope>
    <source>
        <strain evidence="1 2">DSM 101727</strain>
    </source>
</reference>
<protein>
    <submittedName>
        <fullName evidence="1">Enamine deaminase RidA (YjgF/YER057c/UK114 family)</fullName>
    </submittedName>
</protein>
<dbReference type="AlphaFoldDB" id="A0A4Q7KY97"/>
<gene>
    <name evidence="1" type="ORF">EV193_103319</name>
</gene>
<dbReference type="Proteomes" id="UP000294257">
    <property type="component" value="Unassembled WGS sequence"/>
</dbReference>
<evidence type="ECO:0000313" key="1">
    <source>
        <dbReference type="EMBL" id="RZS41001.1"/>
    </source>
</evidence>
<dbReference type="OrthoDB" id="9815126at2"/>
<organism evidence="1 2">
    <name type="scientific">Herbihabitans rhizosphaerae</name>
    <dbReference type="NCBI Taxonomy" id="1872711"/>
    <lineage>
        <taxon>Bacteria</taxon>
        <taxon>Bacillati</taxon>
        <taxon>Actinomycetota</taxon>
        <taxon>Actinomycetes</taxon>
        <taxon>Pseudonocardiales</taxon>
        <taxon>Pseudonocardiaceae</taxon>
        <taxon>Herbihabitans</taxon>
    </lineage>
</organism>
<dbReference type="EMBL" id="SGWQ01000003">
    <property type="protein sequence ID" value="RZS41001.1"/>
    <property type="molecule type" value="Genomic_DNA"/>
</dbReference>
<dbReference type="Pfam" id="PF01042">
    <property type="entry name" value="Ribonuc_L-PSP"/>
    <property type="match status" value="1"/>
</dbReference>
<name>A0A4Q7KY97_9PSEU</name>
<sequence>MKTFRDPDTVHAPVAGCTHQIEVSGSPRWLVLSGQLGQARDGSVPEDPGDQLALAVENVRHNLAAAGMTVDDLVKVTIYLTEQVDPARRREVLGEWLGGHKPCMTLVVVVALAAPQYKVEVDACACHLPTN</sequence>